<organism evidence="1 2">
    <name type="scientific">Puccinia striiformis</name>
    <dbReference type="NCBI Taxonomy" id="27350"/>
    <lineage>
        <taxon>Eukaryota</taxon>
        <taxon>Fungi</taxon>
        <taxon>Dikarya</taxon>
        <taxon>Basidiomycota</taxon>
        <taxon>Pucciniomycotina</taxon>
        <taxon>Pucciniomycetes</taxon>
        <taxon>Pucciniales</taxon>
        <taxon>Pucciniaceae</taxon>
        <taxon>Puccinia</taxon>
    </lineage>
</organism>
<reference evidence="1" key="1">
    <citation type="submission" date="2017-12" db="EMBL/GenBank/DDBJ databases">
        <title>Gene loss provides genomic basis for host adaptation in cereal stripe rust fungi.</title>
        <authorList>
            <person name="Xia C."/>
        </authorList>
    </citation>
    <scope>NUCLEOTIDE SEQUENCE [LARGE SCALE GENOMIC DNA]</scope>
    <source>
        <strain evidence="1">93-210</strain>
    </source>
</reference>
<evidence type="ECO:0000313" key="1">
    <source>
        <dbReference type="EMBL" id="POW17604.1"/>
    </source>
</evidence>
<dbReference type="EMBL" id="PKSL01000002">
    <property type="protein sequence ID" value="POW17604.1"/>
    <property type="molecule type" value="Genomic_DNA"/>
</dbReference>
<dbReference type="PANTHER" id="PTHR33069:SF3">
    <property type="entry name" value="DYNEIN HEAVY CHAIN TAIL DOMAIN-CONTAINING PROTEIN"/>
    <property type="match status" value="1"/>
</dbReference>
<comment type="caution">
    <text evidence="1">The sequence shown here is derived from an EMBL/GenBank/DDBJ whole genome shotgun (WGS) entry which is preliminary data.</text>
</comment>
<protein>
    <submittedName>
        <fullName evidence="1">Uncharacterized protein</fullName>
    </submittedName>
</protein>
<evidence type="ECO:0000313" key="2">
    <source>
        <dbReference type="Proteomes" id="UP000239156"/>
    </source>
</evidence>
<dbReference type="Proteomes" id="UP000239156">
    <property type="component" value="Unassembled WGS sequence"/>
</dbReference>
<name>A0A2S4W754_9BASI</name>
<gene>
    <name evidence="1" type="ORF">PSTT_00439</name>
</gene>
<dbReference type="AlphaFoldDB" id="A0A2S4W754"/>
<proteinExistence type="predicted"/>
<accession>A0A2S4W754</accession>
<sequence length="176" mass="19881">MVPCFIRQLALLANLTNDHKDNDSILARRVIQLAPLIVPGIKLLTTFYNRISITNTKKLQFKLDTEINSQTLFQLHGDPDSILFRCEVLVGQLGYGHDANSMTLASGHMREAINNASGFVDSTVVLLDLYHIPLSSEIDHLSLESDFKTWLFEWHGLWHTAKNRLLDALSIPVDEN</sequence>
<dbReference type="VEuPathDB" id="FungiDB:PSHT_03308"/>
<dbReference type="PANTHER" id="PTHR33069">
    <property type="entry name" value="CHROMOSOME 7, WHOLE GENOME SHOTGUN SEQUENCE-RELATED"/>
    <property type="match status" value="1"/>
</dbReference>
<keyword evidence="2" id="KW-1185">Reference proteome</keyword>
<dbReference type="VEuPathDB" id="FungiDB:PSTT_00439"/>